<dbReference type="SUPFAM" id="SSF50156">
    <property type="entry name" value="PDZ domain-like"/>
    <property type="match status" value="1"/>
</dbReference>
<dbReference type="AlphaFoldDB" id="A0A2I1ILM2"/>
<evidence type="ECO:0000256" key="1">
    <source>
        <dbReference type="ARBA" id="ARBA00010541"/>
    </source>
</evidence>
<keyword evidence="5" id="KW-0472">Membrane</keyword>
<keyword evidence="3" id="KW-0378">Hydrolase</keyword>
<dbReference type="InterPro" id="IPR051201">
    <property type="entry name" value="Chloro_Bact_Ser_Proteases"/>
</dbReference>
<feature type="compositionally biased region" description="Low complexity" evidence="4">
    <location>
        <begin position="27"/>
        <end position="36"/>
    </location>
</feature>
<sequence>MSQDNVFGPNGHQQHQNETAAGASELAGSSTPASTNGAGGGAGAAKGASESHPSSNPFANPGAGPTQRQEAGSATPSRQGIGQEWAATDTGQEGYHYNNHPYGAYGQPTYNQAYRQPKQKSRPGWGALIATGVVATLIGGAGAVGVVKATSNSLGASVATQAPVSQAKNTKATDWETVAKKVTPAVVAIQVSDGQSAADGSGVIFDSAGHILTNHHVIANAAQGGRIAVTTASGEIFEAEVVGTDPTTDLAVLKPINPPKDLQMAKLGASSGLTVGQPVAAIGNPLGYSSTMTTGVISALDRPVSVQQESSGFKRGEQVVTNAIQVDAAVNPGNSGGPLFNASGEVIGINSSIASLSDSAGESSGSIGLGFAIPIDLAKQVSQQLLQKGKVLHAYIGVMVTNGSARVDGTIRAGAKIAEVLPGQAASKADVKSGDVVVAVDGKSVSSGNSLIGYVRRYAPGDKVKLTLVRAGKKKDVQVTLGAQDSSRS</sequence>
<dbReference type="EMBL" id="PKKO01000004">
    <property type="protein sequence ID" value="PKY72029.1"/>
    <property type="molecule type" value="Genomic_DNA"/>
</dbReference>
<comment type="caution">
    <text evidence="7">The sequence shown here is derived from an EMBL/GenBank/DDBJ whole genome shotgun (WGS) entry which is preliminary data.</text>
</comment>
<dbReference type="GO" id="GO:0006508">
    <property type="term" value="P:proteolysis"/>
    <property type="evidence" value="ECO:0007669"/>
    <property type="project" value="UniProtKB-KW"/>
</dbReference>
<evidence type="ECO:0000256" key="2">
    <source>
        <dbReference type="ARBA" id="ARBA00022670"/>
    </source>
</evidence>
<feature type="domain" description="PDZ" evidence="6">
    <location>
        <begin position="380"/>
        <end position="447"/>
    </location>
</feature>
<dbReference type="InterPro" id="IPR036034">
    <property type="entry name" value="PDZ_sf"/>
</dbReference>
<proteinExistence type="inferred from homology"/>
<keyword evidence="5" id="KW-0812">Transmembrane</keyword>
<feature type="compositionally biased region" description="Polar residues" evidence="4">
    <location>
        <begin position="66"/>
        <end position="80"/>
    </location>
</feature>
<accession>A0A2I1ILM2</accession>
<dbReference type="Gene3D" id="2.30.42.10">
    <property type="match status" value="1"/>
</dbReference>
<evidence type="ECO:0000256" key="4">
    <source>
        <dbReference type="SAM" id="MobiDB-lite"/>
    </source>
</evidence>
<name>A0A2I1ILM2_9ACTO</name>
<dbReference type="GeneID" id="35867334"/>
<dbReference type="PRINTS" id="PR00834">
    <property type="entry name" value="PROTEASES2C"/>
</dbReference>
<dbReference type="SMART" id="SM00228">
    <property type="entry name" value="PDZ"/>
    <property type="match status" value="1"/>
</dbReference>
<protein>
    <submittedName>
        <fullName evidence="7">PDZ domain-containing protein</fullName>
    </submittedName>
</protein>
<evidence type="ECO:0000259" key="6">
    <source>
        <dbReference type="PROSITE" id="PS50106"/>
    </source>
</evidence>
<dbReference type="InterPro" id="IPR001478">
    <property type="entry name" value="PDZ"/>
</dbReference>
<keyword evidence="2" id="KW-0645">Protease</keyword>
<dbReference type="GO" id="GO:0004252">
    <property type="term" value="F:serine-type endopeptidase activity"/>
    <property type="evidence" value="ECO:0007669"/>
    <property type="project" value="InterPro"/>
</dbReference>
<dbReference type="STRING" id="33007.HMPREF3198_00443"/>
<dbReference type="InterPro" id="IPR043504">
    <property type="entry name" value="Peptidase_S1_PA_chymotrypsin"/>
</dbReference>
<feature type="compositionally biased region" description="Polar residues" evidence="4">
    <location>
        <begin position="1"/>
        <end position="19"/>
    </location>
</feature>
<evidence type="ECO:0000313" key="7">
    <source>
        <dbReference type="EMBL" id="PKY72029.1"/>
    </source>
</evidence>
<dbReference type="Gene3D" id="2.40.10.10">
    <property type="entry name" value="Trypsin-like serine proteases"/>
    <property type="match status" value="2"/>
</dbReference>
<evidence type="ECO:0000313" key="8">
    <source>
        <dbReference type="Proteomes" id="UP000235122"/>
    </source>
</evidence>
<dbReference type="Pfam" id="PF13180">
    <property type="entry name" value="PDZ_2"/>
    <property type="match status" value="1"/>
</dbReference>
<gene>
    <name evidence="7" type="ORF">CYJ19_07395</name>
</gene>
<evidence type="ECO:0000256" key="5">
    <source>
        <dbReference type="SAM" id="Phobius"/>
    </source>
</evidence>
<comment type="similarity">
    <text evidence="1">Belongs to the peptidase S1C family.</text>
</comment>
<reference evidence="7 8" key="1">
    <citation type="submission" date="2017-12" db="EMBL/GenBank/DDBJ databases">
        <title>Phylogenetic diversity of female urinary microbiome.</title>
        <authorList>
            <person name="Thomas-White K."/>
            <person name="Wolfe A.J."/>
        </authorList>
    </citation>
    <scope>NUCLEOTIDE SEQUENCE [LARGE SCALE GENOMIC DNA]</scope>
    <source>
        <strain evidence="7 8">UMB0402</strain>
    </source>
</reference>
<feature type="region of interest" description="Disordered" evidence="4">
    <location>
        <begin position="1"/>
        <end position="81"/>
    </location>
</feature>
<dbReference type="PANTHER" id="PTHR43343">
    <property type="entry name" value="PEPTIDASE S12"/>
    <property type="match status" value="1"/>
</dbReference>
<keyword evidence="5" id="KW-1133">Transmembrane helix</keyword>
<dbReference type="Pfam" id="PF13365">
    <property type="entry name" value="Trypsin_2"/>
    <property type="match status" value="1"/>
</dbReference>
<dbReference type="SUPFAM" id="SSF50494">
    <property type="entry name" value="Trypsin-like serine proteases"/>
    <property type="match status" value="1"/>
</dbReference>
<organism evidence="7 8">
    <name type="scientific">Winkia neuii</name>
    <dbReference type="NCBI Taxonomy" id="33007"/>
    <lineage>
        <taxon>Bacteria</taxon>
        <taxon>Bacillati</taxon>
        <taxon>Actinomycetota</taxon>
        <taxon>Actinomycetes</taxon>
        <taxon>Actinomycetales</taxon>
        <taxon>Actinomycetaceae</taxon>
        <taxon>Winkia</taxon>
    </lineage>
</organism>
<dbReference type="PANTHER" id="PTHR43343:SF3">
    <property type="entry name" value="PROTEASE DO-LIKE 8, CHLOROPLASTIC"/>
    <property type="match status" value="1"/>
</dbReference>
<dbReference type="Proteomes" id="UP000235122">
    <property type="component" value="Unassembled WGS sequence"/>
</dbReference>
<feature type="transmembrane region" description="Helical" evidence="5">
    <location>
        <begin position="125"/>
        <end position="147"/>
    </location>
</feature>
<dbReference type="InterPro" id="IPR001940">
    <property type="entry name" value="Peptidase_S1C"/>
</dbReference>
<keyword evidence="8" id="KW-1185">Reference proteome</keyword>
<dbReference type="CDD" id="cd06779">
    <property type="entry name" value="cpPDZ_Deg_HtrA-like"/>
    <property type="match status" value="1"/>
</dbReference>
<dbReference type="PROSITE" id="PS50106">
    <property type="entry name" value="PDZ"/>
    <property type="match status" value="1"/>
</dbReference>
<dbReference type="RefSeq" id="WP_024331346.1">
    <property type="nucleotide sequence ID" value="NZ_JAWHKF010000002.1"/>
</dbReference>
<evidence type="ECO:0000256" key="3">
    <source>
        <dbReference type="ARBA" id="ARBA00022801"/>
    </source>
</evidence>
<dbReference type="InterPro" id="IPR009003">
    <property type="entry name" value="Peptidase_S1_PA"/>
</dbReference>